<dbReference type="PANTHER" id="PTHR30536:SF5">
    <property type="entry name" value="ALTRONATE DEHYDRATASE"/>
    <property type="match status" value="1"/>
</dbReference>
<feature type="domain" description="SAF" evidence="3">
    <location>
        <begin position="11"/>
        <end position="80"/>
    </location>
</feature>
<dbReference type="GO" id="GO:0016829">
    <property type="term" value="F:lyase activity"/>
    <property type="evidence" value="ECO:0007669"/>
    <property type="project" value="UniProtKB-KW"/>
</dbReference>
<evidence type="ECO:0000256" key="2">
    <source>
        <dbReference type="ARBA" id="ARBA00023239"/>
    </source>
</evidence>
<dbReference type="GO" id="GO:0019698">
    <property type="term" value="P:D-galacturonate catabolic process"/>
    <property type="evidence" value="ECO:0007669"/>
    <property type="project" value="TreeGrafter"/>
</dbReference>
<evidence type="ECO:0000259" key="3">
    <source>
        <dbReference type="SMART" id="SM00858"/>
    </source>
</evidence>
<dbReference type="STRING" id="80876.SAMN05421779_104474"/>
<dbReference type="InterPro" id="IPR052172">
    <property type="entry name" value="UxaA_altronate/galactarate_dh"/>
</dbReference>
<evidence type="ECO:0000313" key="5">
    <source>
        <dbReference type="Proteomes" id="UP000185678"/>
    </source>
</evidence>
<gene>
    <name evidence="4" type="ORF">SAMN05421779_104474</name>
</gene>
<evidence type="ECO:0000256" key="1">
    <source>
        <dbReference type="ARBA" id="ARBA00010986"/>
    </source>
</evidence>
<proteinExistence type="inferred from homology"/>
<dbReference type="InterPro" id="IPR007392">
    <property type="entry name" value="GD_AH_second"/>
</dbReference>
<dbReference type="SMART" id="SM00858">
    <property type="entry name" value="SAF"/>
    <property type="match status" value="1"/>
</dbReference>
<dbReference type="InterPro" id="IPR044144">
    <property type="entry name" value="SAF_UxaA/GarD"/>
</dbReference>
<organism evidence="4 5">
    <name type="scientific">Insolitispirillum peregrinum</name>
    <dbReference type="NCBI Taxonomy" id="80876"/>
    <lineage>
        <taxon>Bacteria</taxon>
        <taxon>Pseudomonadati</taxon>
        <taxon>Pseudomonadota</taxon>
        <taxon>Alphaproteobacteria</taxon>
        <taxon>Rhodospirillales</taxon>
        <taxon>Novispirillaceae</taxon>
        <taxon>Insolitispirillum</taxon>
    </lineage>
</organism>
<dbReference type="OrthoDB" id="9804574at2"/>
<sequence>MAQYIKINPADTVVVALEPLDKGTVLPALGLTLLDDIPRGHKLALVDHAVDQRVIKYGGVIGKAIVPIAAGAHVHAHNIKTTLGGVEDYQYDGAQDDPLVGDGTMPTFPAFVRSNGEIGIRNDLWIIPLVGCINGLARNAAKTFEATGALPAGSRVLVLEHPYGCSQLGDDLDNTRNILRALAIHPNAGGVLVMGLGCENNTRALFQAGFEHPDPQRLRYLVTQEVEDELDAALTAMGELAAIMQTDQRQPVGVDRLRVGLKCGGSDGLSGITANPLLGAFSDWLCAHGGATVLTEVPEMFGAEHLLMERAETPEVFNDIVHLINDFKDYFIRHDQPIYENPSPGNKAGGISTLEEKSLGCTQKAGKALVRDVIRYAHRIRKPGLTLLEAPGNDGVAVTALAAAGCHLELFTTGRGTPLGGIVPTMKIATNSPLFDKKPHWMDFNAGPIAEGTSTVNEMLPAFIDAILAVASGDFARNEKNGAQEVVIFKSGVTL</sequence>
<dbReference type="InterPro" id="IPR048332">
    <property type="entry name" value="GD_AH_C"/>
</dbReference>
<dbReference type="Gene3D" id="2.30.130.110">
    <property type="match status" value="1"/>
</dbReference>
<dbReference type="RefSeq" id="WP_076400877.1">
    <property type="nucleotide sequence ID" value="NZ_FTOA01000004.1"/>
</dbReference>
<dbReference type="AlphaFoldDB" id="A0A1N7N0A8"/>
<reference evidence="4 5" key="1">
    <citation type="submission" date="2017-01" db="EMBL/GenBank/DDBJ databases">
        <authorList>
            <person name="Mah S.A."/>
            <person name="Swanson W.J."/>
            <person name="Moy G.W."/>
            <person name="Vacquier V.D."/>
        </authorList>
    </citation>
    <scope>NUCLEOTIDE SEQUENCE [LARGE SCALE GENOMIC DNA]</scope>
    <source>
        <strain evidence="4 5">DSM 11589</strain>
    </source>
</reference>
<dbReference type="PANTHER" id="PTHR30536">
    <property type="entry name" value="ALTRONATE/GALACTARATE DEHYDRATASE"/>
    <property type="match status" value="1"/>
</dbReference>
<dbReference type="Pfam" id="PF20629">
    <property type="entry name" value="GD_AH_C"/>
    <property type="match status" value="1"/>
</dbReference>
<protein>
    <submittedName>
        <fullName evidence="4">D-altronate dehydratase</fullName>
    </submittedName>
</protein>
<dbReference type="EMBL" id="FTOA01000004">
    <property type="protein sequence ID" value="SIS91824.1"/>
    <property type="molecule type" value="Genomic_DNA"/>
</dbReference>
<dbReference type="CDD" id="cd11613">
    <property type="entry name" value="SAF_AH_GD"/>
    <property type="match status" value="1"/>
</dbReference>
<name>A0A1N7N0A8_9PROT</name>
<comment type="similarity">
    <text evidence="1">Belongs to the UxaA family.</text>
</comment>
<dbReference type="Pfam" id="PF08666">
    <property type="entry name" value="SAF"/>
    <property type="match status" value="1"/>
</dbReference>
<accession>A0A1N7N0A8</accession>
<dbReference type="Pfam" id="PF04295">
    <property type="entry name" value="GD_AH_second"/>
    <property type="match status" value="1"/>
</dbReference>
<dbReference type="InterPro" id="IPR013974">
    <property type="entry name" value="SAF"/>
</dbReference>
<keyword evidence="5" id="KW-1185">Reference proteome</keyword>
<dbReference type="Proteomes" id="UP000185678">
    <property type="component" value="Unassembled WGS sequence"/>
</dbReference>
<keyword evidence="2" id="KW-0456">Lyase</keyword>
<evidence type="ECO:0000313" key="4">
    <source>
        <dbReference type="EMBL" id="SIS91824.1"/>
    </source>
</evidence>